<dbReference type="Proteomes" id="UP000215127">
    <property type="component" value="Chromosome 3"/>
</dbReference>
<reference evidence="1 2" key="1">
    <citation type="submission" date="2016-06" db="EMBL/GenBank/DDBJ databases">
        <authorList>
            <person name="Kjaerup R.B."/>
            <person name="Dalgaard T.S."/>
            <person name="Juul-Madsen H.R."/>
        </authorList>
    </citation>
    <scope>NUCLEOTIDE SEQUENCE [LARGE SCALE GENOMIC DNA]</scope>
</reference>
<gene>
    <name evidence="1" type="ORF">ZT3D7_G3579</name>
</gene>
<evidence type="ECO:0000313" key="2">
    <source>
        <dbReference type="Proteomes" id="UP000215127"/>
    </source>
</evidence>
<sequence>MADDPQKMVTRRWTNAWAAWQSPMRSLGQQPSIFQDDACCCNLTRHNTAHYCRPSPESSQELGQNAGELLTGCVTISPFARDISRRPQEYKRLA</sequence>
<dbReference type="AlphaFoldDB" id="A0A1X7RMH5"/>
<evidence type="ECO:0000313" key="1">
    <source>
        <dbReference type="EMBL" id="SMQ48430.1"/>
    </source>
</evidence>
<protein>
    <submittedName>
        <fullName evidence="1">Uncharacterized protein</fullName>
    </submittedName>
</protein>
<dbReference type="EMBL" id="LT853694">
    <property type="protein sequence ID" value="SMQ48430.1"/>
    <property type="molecule type" value="Genomic_DNA"/>
</dbReference>
<keyword evidence="2" id="KW-1185">Reference proteome</keyword>
<proteinExistence type="predicted"/>
<name>A0A1X7RMH5_ZYMT9</name>
<accession>A0A1X7RMH5</accession>
<organism evidence="1 2">
    <name type="scientific">Zymoseptoria tritici (strain ST99CH_3D7)</name>
    <dbReference type="NCBI Taxonomy" id="1276538"/>
    <lineage>
        <taxon>Eukaryota</taxon>
        <taxon>Fungi</taxon>
        <taxon>Dikarya</taxon>
        <taxon>Ascomycota</taxon>
        <taxon>Pezizomycotina</taxon>
        <taxon>Dothideomycetes</taxon>
        <taxon>Dothideomycetidae</taxon>
        <taxon>Mycosphaerellales</taxon>
        <taxon>Mycosphaerellaceae</taxon>
        <taxon>Zymoseptoria</taxon>
    </lineage>
</organism>